<dbReference type="InterPro" id="IPR023214">
    <property type="entry name" value="HAD_sf"/>
</dbReference>
<dbReference type="SFLD" id="SFLDS00003">
    <property type="entry name" value="Haloacid_Dehalogenase"/>
    <property type="match status" value="1"/>
</dbReference>
<dbReference type="NCBIfam" id="TIGR01493">
    <property type="entry name" value="HAD-SF-IA-v2"/>
    <property type="match status" value="1"/>
</dbReference>
<keyword evidence="3" id="KW-1185">Reference proteome</keyword>
<dbReference type="InterPro" id="IPR036412">
    <property type="entry name" value="HAD-like_sf"/>
</dbReference>
<dbReference type="Gene3D" id="3.40.50.1000">
    <property type="entry name" value="HAD superfamily/HAD-like"/>
    <property type="match status" value="1"/>
</dbReference>
<dbReference type="SFLD" id="SFLDG01129">
    <property type="entry name" value="C1.5:_HAD__Beta-PGM__Phosphata"/>
    <property type="match status" value="1"/>
</dbReference>
<dbReference type="CDD" id="cd02588">
    <property type="entry name" value="HAD_L2-DEX"/>
    <property type="match status" value="1"/>
</dbReference>
<dbReference type="PRINTS" id="PR00413">
    <property type="entry name" value="HADHALOGNASE"/>
</dbReference>
<dbReference type="SUPFAM" id="SSF56784">
    <property type="entry name" value="HAD-like"/>
    <property type="match status" value="1"/>
</dbReference>
<gene>
    <name evidence="2" type="ORF">PQQ73_23695</name>
</gene>
<sequence length="242" mass="27924">MQLTDFDTLTFDCYGTLIDWETGIFEGLRPLLERVEPQLTRDQVLEAHARHESSQQKYTPARRYQELLPIVYKRLAEEWRVPYTLADCVAYGKSIRNWPAFDDSAAALQYLKQHYKLVILSNVDNESFTYSNAKLQVEFDAIITAEDVGSYKPSPRNFEYMLEKLGERGIGKDKILHTAESLFHDHQPANEFGLASCWIYRRHAKQGFGATMNPGSPPKVDFRFNSMAELVKAHQEAVRQKL</sequence>
<accession>A0ABW9EK38</accession>
<proteinExistence type="predicted"/>
<reference evidence="2 3" key="1">
    <citation type="journal article" date="2024" name="Chem. Sci.">
        <title>Discovery of megapolipeptins by genome mining of a Burkholderiales bacteria collection.</title>
        <authorList>
            <person name="Paulo B.S."/>
            <person name="Recchia M.J.J."/>
            <person name="Lee S."/>
            <person name="Fergusson C.H."/>
            <person name="Romanowski S.B."/>
            <person name="Hernandez A."/>
            <person name="Krull N."/>
            <person name="Liu D.Y."/>
            <person name="Cavanagh H."/>
            <person name="Bos A."/>
            <person name="Gray C.A."/>
            <person name="Murphy B.T."/>
            <person name="Linington R.G."/>
            <person name="Eustaquio A.S."/>
        </authorList>
    </citation>
    <scope>NUCLEOTIDE SEQUENCE [LARGE SCALE GENOMIC DNA]</scope>
    <source>
        <strain evidence="2 3">RL17-350-BIC-E</strain>
    </source>
</reference>
<organism evidence="2 3">
    <name type="scientific">Paraburkholderia strydomiana</name>
    <dbReference type="NCBI Taxonomy" id="1245417"/>
    <lineage>
        <taxon>Bacteria</taxon>
        <taxon>Pseudomonadati</taxon>
        <taxon>Pseudomonadota</taxon>
        <taxon>Betaproteobacteria</taxon>
        <taxon>Burkholderiales</taxon>
        <taxon>Burkholderiaceae</taxon>
        <taxon>Paraburkholderia</taxon>
    </lineage>
</organism>
<dbReference type="Gene3D" id="1.10.150.750">
    <property type="match status" value="1"/>
</dbReference>
<dbReference type="InterPro" id="IPR051540">
    <property type="entry name" value="S-2-haloacid_dehalogenase"/>
</dbReference>
<dbReference type="NCBIfam" id="TIGR01428">
    <property type="entry name" value="HAD_type_II"/>
    <property type="match status" value="1"/>
</dbReference>
<dbReference type="RefSeq" id="WP_408155333.1">
    <property type="nucleotide sequence ID" value="NZ_JAQQCJ010000020.1"/>
</dbReference>
<keyword evidence="1" id="KW-0378">Hydrolase</keyword>
<evidence type="ECO:0000313" key="2">
    <source>
        <dbReference type="EMBL" id="MFM0719333.1"/>
    </source>
</evidence>
<dbReference type="Pfam" id="PF00702">
    <property type="entry name" value="Hydrolase"/>
    <property type="match status" value="1"/>
</dbReference>
<dbReference type="InterPro" id="IPR006439">
    <property type="entry name" value="HAD-SF_hydro_IA"/>
</dbReference>
<dbReference type="PANTHER" id="PTHR43316">
    <property type="entry name" value="HYDROLASE, HALOACID DELAHOGENASE-RELATED"/>
    <property type="match status" value="1"/>
</dbReference>
<comment type="caution">
    <text evidence="2">The sequence shown here is derived from an EMBL/GenBank/DDBJ whole genome shotgun (WGS) entry which is preliminary data.</text>
</comment>
<dbReference type="InterPro" id="IPR006328">
    <property type="entry name" value="2-HAD"/>
</dbReference>
<dbReference type="PANTHER" id="PTHR43316:SF9">
    <property type="entry name" value="ACID DEHALOGENASE, PUTATIVE (AFU_ORTHOLOGUE AFUA_6G14460)-RELATED"/>
    <property type="match status" value="1"/>
</dbReference>
<evidence type="ECO:0000256" key="1">
    <source>
        <dbReference type="ARBA" id="ARBA00022801"/>
    </source>
</evidence>
<protein>
    <submittedName>
        <fullName evidence="2">Haloacid dehalogenase type II</fullName>
    </submittedName>
</protein>
<dbReference type="Proteomes" id="UP001629392">
    <property type="component" value="Unassembled WGS sequence"/>
</dbReference>
<dbReference type="EMBL" id="JAQQCL010000020">
    <property type="protein sequence ID" value="MFM0719333.1"/>
    <property type="molecule type" value="Genomic_DNA"/>
</dbReference>
<evidence type="ECO:0000313" key="3">
    <source>
        <dbReference type="Proteomes" id="UP001629392"/>
    </source>
</evidence>
<name>A0ABW9EK38_9BURK</name>